<feature type="domain" description="PEGA" evidence="2">
    <location>
        <begin position="247"/>
        <end position="298"/>
    </location>
</feature>
<protein>
    <recommendedName>
        <fullName evidence="6">PEGA domain-containing protein</fullName>
    </recommendedName>
</protein>
<keyword evidence="1" id="KW-0812">Transmembrane</keyword>
<dbReference type="Proteomes" id="UP000282321">
    <property type="component" value="Unassembled WGS sequence"/>
</dbReference>
<evidence type="ECO:0000259" key="3">
    <source>
        <dbReference type="Pfam" id="PF14326"/>
    </source>
</evidence>
<dbReference type="EMBL" id="QNBC01000141">
    <property type="protein sequence ID" value="RKX64677.1"/>
    <property type="molecule type" value="Genomic_DNA"/>
</dbReference>
<dbReference type="PANTHER" id="PTHR36194">
    <property type="entry name" value="S-LAYER-LIKE PROTEIN"/>
    <property type="match status" value="1"/>
</dbReference>
<sequence>MERKGYLSIVIIFLIMFVGISLNAETYKTNQKKNYKTTKKTVKKEKIKVKGRAIGRVERVTKVVGGRVIVQPYRIVHHGSNFRVNIWTNRNEYYPGDRIKVYVRSNRNCYIVVYDIDTEGNISIIYPEYGTGYLRAYRTRRIDRWWYVDGPEGYEQLVVVASRSPIDAYDYGMYLRNELGYNRNRGYFKVVPRRYRRISIASTDFYINGYYGYEYDDDYYYDDYDYGYGINDGFGFIIVEAPVWGWIYIDGTYYGRGNCRVPKMKPGWHTITVKQSGKIKYKKRIYVNKNKKYKISLKSR</sequence>
<feature type="transmembrane region" description="Helical" evidence="1">
    <location>
        <begin position="6"/>
        <end position="24"/>
    </location>
</feature>
<keyword evidence="1" id="KW-1133">Transmembrane helix</keyword>
<evidence type="ECO:0000313" key="5">
    <source>
        <dbReference type="Proteomes" id="UP000282321"/>
    </source>
</evidence>
<organism evidence="4 5">
    <name type="scientific">candidate division TA06 bacterium</name>
    <dbReference type="NCBI Taxonomy" id="2250710"/>
    <lineage>
        <taxon>Bacteria</taxon>
        <taxon>Bacteria division TA06</taxon>
    </lineage>
</organism>
<dbReference type="InterPro" id="IPR025493">
    <property type="entry name" value="DUF4384"/>
</dbReference>
<proteinExistence type="predicted"/>
<dbReference type="PANTHER" id="PTHR36194:SF1">
    <property type="entry name" value="S-LAYER-LIKE PROTEIN"/>
    <property type="match status" value="1"/>
</dbReference>
<feature type="domain" description="DUF4384" evidence="3">
    <location>
        <begin position="93"/>
        <end position="165"/>
    </location>
</feature>
<dbReference type="AlphaFoldDB" id="A0A660S544"/>
<reference evidence="4 5" key="1">
    <citation type="submission" date="2018-06" db="EMBL/GenBank/DDBJ databases">
        <title>Extensive metabolic versatility and redundancy in microbially diverse, dynamic hydrothermal sediments.</title>
        <authorList>
            <person name="Dombrowski N."/>
            <person name="Teske A."/>
            <person name="Baker B.J."/>
        </authorList>
    </citation>
    <scope>NUCLEOTIDE SEQUENCE [LARGE SCALE GENOMIC DNA]</scope>
    <source>
        <strain evidence="4">B35_G9</strain>
    </source>
</reference>
<accession>A0A660S544</accession>
<dbReference type="Pfam" id="PF08308">
    <property type="entry name" value="PEGA"/>
    <property type="match status" value="1"/>
</dbReference>
<name>A0A660S544_UNCT6</name>
<evidence type="ECO:0000313" key="4">
    <source>
        <dbReference type="EMBL" id="RKX64677.1"/>
    </source>
</evidence>
<comment type="caution">
    <text evidence="4">The sequence shown here is derived from an EMBL/GenBank/DDBJ whole genome shotgun (WGS) entry which is preliminary data.</text>
</comment>
<dbReference type="Pfam" id="PF14326">
    <property type="entry name" value="DUF4384"/>
    <property type="match status" value="1"/>
</dbReference>
<evidence type="ECO:0000259" key="2">
    <source>
        <dbReference type="Pfam" id="PF08308"/>
    </source>
</evidence>
<evidence type="ECO:0008006" key="6">
    <source>
        <dbReference type="Google" id="ProtNLM"/>
    </source>
</evidence>
<evidence type="ECO:0000256" key="1">
    <source>
        <dbReference type="SAM" id="Phobius"/>
    </source>
</evidence>
<dbReference type="InterPro" id="IPR013229">
    <property type="entry name" value="PEGA"/>
</dbReference>
<gene>
    <name evidence="4" type="ORF">DRP44_07885</name>
</gene>
<keyword evidence="1" id="KW-0472">Membrane</keyword>